<dbReference type="EMBL" id="QRYW01000004">
    <property type="protein sequence ID" value="RGV30064.1"/>
    <property type="molecule type" value="Genomic_DNA"/>
</dbReference>
<feature type="transmembrane region" description="Helical" evidence="1">
    <location>
        <begin position="80"/>
        <end position="97"/>
    </location>
</feature>
<name>A0A3D4ZA61_9BACT</name>
<dbReference type="Proteomes" id="UP000284434">
    <property type="component" value="Unassembled WGS sequence"/>
</dbReference>
<evidence type="ECO:0000313" key="2">
    <source>
        <dbReference type="EMBL" id="MCG4960746.1"/>
    </source>
</evidence>
<evidence type="ECO:0000256" key="1">
    <source>
        <dbReference type="SAM" id="Phobius"/>
    </source>
</evidence>
<evidence type="ECO:0000313" key="3">
    <source>
        <dbReference type="EMBL" id="RGV30064.1"/>
    </source>
</evidence>
<dbReference type="RefSeq" id="WP_013612858.1">
    <property type="nucleotide sequence ID" value="NZ_JABWDG010000028.1"/>
</dbReference>
<keyword evidence="1" id="KW-0472">Membrane</keyword>
<feature type="transmembrane region" description="Helical" evidence="1">
    <location>
        <begin position="181"/>
        <end position="198"/>
    </location>
</feature>
<dbReference type="Proteomes" id="UP000283426">
    <property type="component" value="Unassembled WGS sequence"/>
</dbReference>
<dbReference type="OMA" id="VWWKIST"/>
<dbReference type="SUPFAM" id="SSF48317">
    <property type="entry name" value="Acid phosphatase/Vanadium-dependent haloperoxidase"/>
    <property type="match status" value="1"/>
</dbReference>
<keyword evidence="1" id="KW-1133">Transmembrane helix</keyword>
<dbReference type="Gene3D" id="1.20.144.10">
    <property type="entry name" value="Phosphatidic acid phosphatase type 2/haloperoxidase"/>
    <property type="match status" value="1"/>
</dbReference>
<dbReference type="InterPro" id="IPR036938">
    <property type="entry name" value="PAP2/HPO_sf"/>
</dbReference>
<feature type="transmembrane region" description="Helical" evidence="1">
    <location>
        <begin position="157"/>
        <end position="175"/>
    </location>
</feature>
<comment type="caution">
    <text evidence="4">The sequence shown here is derived from an EMBL/GenBank/DDBJ whole genome shotgun (WGS) entry which is preliminary data.</text>
</comment>
<sequence>MKYIAQTISYILHPMLMPLYILFFIFNNNTLFAYIPWGVKLYCYLVTVFALLIMPVISLPLFKHFRLIRSYELNDKQERVYPILVAVAFAFLGFWLLGRIGYTNIVRQLYLVLIILLSTFSVITFRWKISMHMTAIGGLCGFLLVWGMNYQGDVRNAFILFLLLSGILATSRLYLKKHTPLQVYLGFLFGLFFVFGILL</sequence>
<keyword evidence="1" id="KW-0812">Transmembrane</keyword>
<accession>A0A3D4ZA61</accession>
<feature type="transmembrane region" description="Helical" evidence="1">
    <location>
        <begin position="15"/>
        <end position="34"/>
    </location>
</feature>
<feature type="transmembrane region" description="Helical" evidence="1">
    <location>
        <begin position="109"/>
        <end position="127"/>
    </location>
</feature>
<reference evidence="5 6" key="1">
    <citation type="submission" date="2018-08" db="EMBL/GenBank/DDBJ databases">
        <title>A genome reference for cultivated species of the human gut microbiota.</title>
        <authorList>
            <person name="Zou Y."/>
            <person name="Xue W."/>
            <person name="Luo G."/>
        </authorList>
    </citation>
    <scope>NUCLEOTIDE SEQUENCE [LARGE SCALE GENOMIC DNA]</scope>
    <source>
        <strain evidence="3 5">AF14-6AC</strain>
        <strain evidence="4 6">OF03-11</strain>
    </source>
</reference>
<dbReference type="EMBL" id="JAKNDN010000024">
    <property type="protein sequence ID" value="MCG4960746.1"/>
    <property type="molecule type" value="Genomic_DNA"/>
</dbReference>
<feature type="transmembrane region" description="Helical" evidence="1">
    <location>
        <begin position="133"/>
        <end position="150"/>
    </location>
</feature>
<evidence type="ECO:0000313" key="6">
    <source>
        <dbReference type="Proteomes" id="UP000284434"/>
    </source>
</evidence>
<organism evidence="4 6">
    <name type="scientific">Odoribacter splanchnicus</name>
    <dbReference type="NCBI Taxonomy" id="28118"/>
    <lineage>
        <taxon>Bacteria</taxon>
        <taxon>Pseudomonadati</taxon>
        <taxon>Bacteroidota</taxon>
        <taxon>Bacteroidia</taxon>
        <taxon>Bacteroidales</taxon>
        <taxon>Odoribacteraceae</taxon>
        <taxon>Odoribacter</taxon>
    </lineage>
</organism>
<dbReference type="GeneID" id="61275912"/>
<dbReference type="Proteomes" id="UP001199750">
    <property type="component" value="Unassembled WGS sequence"/>
</dbReference>
<dbReference type="EMBL" id="QSCO01000001">
    <property type="protein sequence ID" value="RGY09900.1"/>
    <property type="molecule type" value="Genomic_DNA"/>
</dbReference>
<protein>
    <submittedName>
        <fullName evidence="4">PAP2 family protein</fullName>
    </submittedName>
</protein>
<dbReference type="AlphaFoldDB" id="A0A3D4ZA61"/>
<proteinExistence type="predicted"/>
<reference evidence="2" key="2">
    <citation type="submission" date="2022-01" db="EMBL/GenBank/DDBJ databases">
        <title>Collection of gut derived symbiotic bacterial strains cultured from healthy donors.</title>
        <authorList>
            <person name="Lin H."/>
            <person name="Kohout C."/>
            <person name="Waligurski E."/>
            <person name="Pamer E.G."/>
        </authorList>
    </citation>
    <scope>NUCLEOTIDE SEQUENCE</scope>
    <source>
        <strain evidence="2">DFI.1.149</strain>
    </source>
</reference>
<evidence type="ECO:0000313" key="4">
    <source>
        <dbReference type="EMBL" id="RGY09900.1"/>
    </source>
</evidence>
<feature type="transmembrane region" description="Helical" evidence="1">
    <location>
        <begin position="41"/>
        <end position="60"/>
    </location>
</feature>
<gene>
    <name evidence="3" type="ORF">DWW24_02815</name>
    <name evidence="4" type="ORF">DXA53_00980</name>
    <name evidence="2" type="ORF">L0P03_12930</name>
</gene>
<evidence type="ECO:0000313" key="5">
    <source>
        <dbReference type="Proteomes" id="UP000283426"/>
    </source>
</evidence>